<keyword evidence="6 12" id="KW-0863">Zinc-finger</keyword>
<evidence type="ECO:0000256" key="11">
    <source>
        <dbReference type="ARBA" id="ARBA00023242"/>
    </source>
</evidence>
<dbReference type="FunFam" id="3.30.160.60:FF:001289">
    <property type="entry name" value="Zinc finger protein 574"/>
    <property type="match status" value="1"/>
</dbReference>
<comment type="similarity">
    <text evidence="3">Belongs to the krueppel C2H2-type zinc-finger protein family.</text>
</comment>
<evidence type="ECO:0000313" key="15">
    <source>
        <dbReference type="EMBL" id="KDR19200.1"/>
    </source>
</evidence>
<protein>
    <recommendedName>
        <fullName evidence="14">C2H2-type domain-containing protein</fullName>
    </recommendedName>
</protein>
<dbReference type="InterPro" id="IPR013087">
    <property type="entry name" value="Znf_C2H2_type"/>
</dbReference>
<keyword evidence="7" id="KW-0862">Zinc</keyword>
<dbReference type="eggNOG" id="KOG1721">
    <property type="taxonomic scope" value="Eukaryota"/>
</dbReference>
<evidence type="ECO:0000256" key="13">
    <source>
        <dbReference type="SAM" id="MobiDB-lite"/>
    </source>
</evidence>
<dbReference type="Gene3D" id="3.30.160.60">
    <property type="entry name" value="Classic Zinc Finger"/>
    <property type="match status" value="8"/>
</dbReference>
<dbReference type="PANTHER" id="PTHR14196">
    <property type="entry name" value="ODD-SKIPPED - RELATED"/>
    <property type="match status" value="1"/>
</dbReference>
<keyword evidence="4" id="KW-0479">Metal-binding</keyword>
<dbReference type="PANTHER" id="PTHR14196:SF12">
    <property type="entry name" value="ZINC FINGER PROTEIN 208-LIKE"/>
    <property type="match status" value="1"/>
</dbReference>
<evidence type="ECO:0000256" key="1">
    <source>
        <dbReference type="ARBA" id="ARBA00003767"/>
    </source>
</evidence>
<evidence type="ECO:0000256" key="8">
    <source>
        <dbReference type="ARBA" id="ARBA00023015"/>
    </source>
</evidence>
<proteinExistence type="inferred from homology"/>
<evidence type="ECO:0000256" key="7">
    <source>
        <dbReference type="ARBA" id="ARBA00022833"/>
    </source>
</evidence>
<dbReference type="Pfam" id="PF00096">
    <property type="entry name" value="zf-C2H2"/>
    <property type="match status" value="5"/>
</dbReference>
<dbReference type="FunFam" id="3.30.160.60:FF:001157">
    <property type="entry name" value="Zinc finger protein 793"/>
    <property type="match status" value="1"/>
</dbReference>
<feature type="domain" description="C2H2-type" evidence="14">
    <location>
        <begin position="298"/>
        <end position="325"/>
    </location>
</feature>
<reference evidence="15 16" key="1">
    <citation type="journal article" date="2014" name="Nat. Commun.">
        <title>Molecular traces of alternative social organization in a termite genome.</title>
        <authorList>
            <person name="Terrapon N."/>
            <person name="Li C."/>
            <person name="Robertson H.M."/>
            <person name="Ji L."/>
            <person name="Meng X."/>
            <person name="Booth W."/>
            <person name="Chen Z."/>
            <person name="Childers C.P."/>
            <person name="Glastad K.M."/>
            <person name="Gokhale K."/>
            <person name="Gowin J."/>
            <person name="Gronenberg W."/>
            <person name="Hermansen R.A."/>
            <person name="Hu H."/>
            <person name="Hunt B.G."/>
            <person name="Huylmans A.K."/>
            <person name="Khalil S.M."/>
            <person name="Mitchell R.D."/>
            <person name="Munoz-Torres M.C."/>
            <person name="Mustard J.A."/>
            <person name="Pan H."/>
            <person name="Reese J.T."/>
            <person name="Scharf M.E."/>
            <person name="Sun F."/>
            <person name="Vogel H."/>
            <person name="Xiao J."/>
            <person name="Yang W."/>
            <person name="Yang Z."/>
            <person name="Yang Z."/>
            <person name="Zhou J."/>
            <person name="Zhu J."/>
            <person name="Brent C.S."/>
            <person name="Elsik C.G."/>
            <person name="Goodisman M.A."/>
            <person name="Liberles D.A."/>
            <person name="Roe R.M."/>
            <person name="Vargo E.L."/>
            <person name="Vilcinskas A."/>
            <person name="Wang J."/>
            <person name="Bornberg-Bauer E."/>
            <person name="Korb J."/>
            <person name="Zhang G."/>
            <person name="Liebig J."/>
        </authorList>
    </citation>
    <scope>NUCLEOTIDE SEQUENCE [LARGE SCALE GENOMIC DNA]</scope>
    <source>
        <tissue evidence="15">Whole organism</tissue>
    </source>
</reference>
<comment type="subcellular location">
    <subcellularLocation>
        <location evidence="2">Nucleus</location>
    </subcellularLocation>
</comment>
<feature type="domain" description="C2H2-type" evidence="14">
    <location>
        <begin position="494"/>
        <end position="521"/>
    </location>
</feature>
<dbReference type="FunFam" id="3.30.160.60:FF:002716">
    <property type="entry name" value="Zinc finger protein 212"/>
    <property type="match status" value="1"/>
</dbReference>
<dbReference type="InterPro" id="IPR050717">
    <property type="entry name" value="C2H2-ZF_Transcription_Reg"/>
</dbReference>
<keyword evidence="9" id="KW-0238">DNA-binding</keyword>
<evidence type="ECO:0000256" key="3">
    <source>
        <dbReference type="ARBA" id="ARBA00006991"/>
    </source>
</evidence>
<dbReference type="FunFam" id="3.30.160.60:FF:002343">
    <property type="entry name" value="Zinc finger protein 33A"/>
    <property type="match status" value="1"/>
</dbReference>
<dbReference type="Pfam" id="PF13912">
    <property type="entry name" value="zf-C2H2_6"/>
    <property type="match status" value="1"/>
</dbReference>
<dbReference type="Pfam" id="PF07776">
    <property type="entry name" value="zf-AD"/>
    <property type="match status" value="1"/>
</dbReference>
<dbReference type="FunFam" id="3.30.160.60:FF:000097">
    <property type="entry name" value="Zinc finger protein"/>
    <property type="match status" value="1"/>
</dbReference>
<dbReference type="GO" id="GO:0000981">
    <property type="term" value="F:DNA-binding transcription factor activity, RNA polymerase II-specific"/>
    <property type="evidence" value="ECO:0007669"/>
    <property type="project" value="TreeGrafter"/>
</dbReference>
<dbReference type="Pfam" id="PF13465">
    <property type="entry name" value="zf-H2C2_2"/>
    <property type="match status" value="1"/>
</dbReference>
<dbReference type="AlphaFoldDB" id="A0A067R6Z2"/>
<dbReference type="FunFam" id="3.30.160.60:FF:002274">
    <property type="entry name" value="Zinc finger protein 432"/>
    <property type="match status" value="1"/>
</dbReference>
<evidence type="ECO:0000256" key="4">
    <source>
        <dbReference type="ARBA" id="ARBA00022723"/>
    </source>
</evidence>
<gene>
    <name evidence="15" type="ORF">L798_06255</name>
</gene>
<dbReference type="FunFam" id="3.30.160.60:FF:000358">
    <property type="entry name" value="zinc finger protein 24"/>
    <property type="match status" value="1"/>
</dbReference>
<keyword evidence="5" id="KW-0677">Repeat</keyword>
<dbReference type="GO" id="GO:0000977">
    <property type="term" value="F:RNA polymerase II transcription regulatory region sequence-specific DNA binding"/>
    <property type="evidence" value="ECO:0007669"/>
    <property type="project" value="TreeGrafter"/>
</dbReference>
<comment type="function">
    <text evidence="1">May be involved in transcriptional regulation.</text>
</comment>
<dbReference type="EMBL" id="KK852657">
    <property type="protein sequence ID" value="KDR19200.1"/>
    <property type="molecule type" value="Genomic_DNA"/>
</dbReference>
<organism evidence="15 16">
    <name type="scientific">Zootermopsis nevadensis</name>
    <name type="common">Dampwood termite</name>
    <dbReference type="NCBI Taxonomy" id="136037"/>
    <lineage>
        <taxon>Eukaryota</taxon>
        <taxon>Metazoa</taxon>
        <taxon>Ecdysozoa</taxon>
        <taxon>Arthropoda</taxon>
        <taxon>Hexapoda</taxon>
        <taxon>Insecta</taxon>
        <taxon>Pterygota</taxon>
        <taxon>Neoptera</taxon>
        <taxon>Polyneoptera</taxon>
        <taxon>Dictyoptera</taxon>
        <taxon>Blattodea</taxon>
        <taxon>Blattoidea</taxon>
        <taxon>Termitoidae</taxon>
        <taxon>Termopsidae</taxon>
        <taxon>Zootermopsis</taxon>
    </lineage>
</organism>
<evidence type="ECO:0000256" key="10">
    <source>
        <dbReference type="ARBA" id="ARBA00023163"/>
    </source>
</evidence>
<dbReference type="OrthoDB" id="427030at2759"/>
<feature type="domain" description="C2H2-type" evidence="14">
    <location>
        <begin position="326"/>
        <end position="353"/>
    </location>
</feature>
<feature type="region of interest" description="Disordered" evidence="13">
    <location>
        <begin position="89"/>
        <end position="111"/>
    </location>
</feature>
<keyword evidence="10" id="KW-0804">Transcription</keyword>
<evidence type="ECO:0000256" key="5">
    <source>
        <dbReference type="ARBA" id="ARBA00022737"/>
    </source>
</evidence>
<sequence length="522" mass="59108">MYEATTKHRGTVIKCKWPQEYSIIISSTSVIPAAQDIRGPLQMMLAGDSLPEQVCHQCIQQVNSSYNFKLQCESSDIALRQYLRNLHPQQDSYQEEDKKLYSVSPSDSGDECRDDFSDVKAEVKDHFDHQATRSPNRNLLAHALDLQEKCEPGSSVGKIGTRHSKSHKETTFKCDIASADVGDSKEGIHQVCCSHVCGKDCAEEKKLSKKRQGTAQTNGTPDKKGGLRRQKDASTTDFTGPKKRRGPKKKKNVDVSVVKEEDVKIEEMVLLPPLDRFGVVDDDDLIEALPMIQEKERFVCNECGNVFAQKSGLLKHLRTHTGEKPFCCSMCGKTFRQSGNLTLHIRTHTGEKPFSCTECGESFGQSSTLTRHMRTHTGEKPFCCQVCGKSFGLRNTLTLHERSHMDDKPFNCTVCGKRFLRSSNLNEHMRTHTGEKPFTCTECGKSFVRRCDHKIHMRMHSGEKQFACTECGKSFLRSTELKIHMRLHTGEKPYSCQDCGKRFIRSNQLKRHKKTHLVVKPF</sequence>
<feature type="domain" description="C2H2-type" evidence="14">
    <location>
        <begin position="382"/>
        <end position="409"/>
    </location>
</feature>
<evidence type="ECO:0000256" key="9">
    <source>
        <dbReference type="ARBA" id="ARBA00023125"/>
    </source>
</evidence>
<dbReference type="SMART" id="SM00355">
    <property type="entry name" value="ZnF_C2H2"/>
    <property type="match status" value="8"/>
</dbReference>
<dbReference type="InterPro" id="IPR012934">
    <property type="entry name" value="Znf_AD"/>
</dbReference>
<feature type="compositionally biased region" description="Basic residues" evidence="13">
    <location>
        <begin position="241"/>
        <end position="251"/>
    </location>
</feature>
<feature type="domain" description="C2H2-type" evidence="14">
    <location>
        <begin position="354"/>
        <end position="381"/>
    </location>
</feature>
<evidence type="ECO:0000256" key="12">
    <source>
        <dbReference type="PROSITE-ProRule" id="PRU00042"/>
    </source>
</evidence>
<dbReference type="GO" id="GO:0005634">
    <property type="term" value="C:nucleus"/>
    <property type="evidence" value="ECO:0007669"/>
    <property type="project" value="UniProtKB-SubCell"/>
</dbReference>
<dbReference type="InParanoid" id="A0A067R6Z2"/>
<evidence type="ECO:0000313" key="16">
    <source>
        <dbReference type="Proteomes" id="UP000027135"/>
    </source>
</evidence>
<dbReference type="GO" id="GO:0008270">
    <property type="term" value="F:zinc ion binding"/>
    <property type="evidence" value="ECO:0007669"/>
    <property type="project" value="UniProtKB-KW"/>
</dbReference>
<keyword evidence="16" id="KW-1185">Reference proteome</keyword>
<keyword evidence="8" id="KW-0805">Transcription regulation</keyword>
<dbReference type="Proteomes" id="UP000027135">
    <property type="component" value="Unassembled WGS sequence"/>
</dbReference>
<dbReference type="PROSITE" id="PS00028">
    <property type="entry name" value="ZINC_FINGER_C2H2_1"/>
    <property type="match status" value="8"/>
</dbReference>
<dbReference type="FunFam" id="3.30.160.60:FF:001370">
    <property type="entry name" value="Zinc finger protein"/>
    <property type="match status" value="1"/>
</dbReference>
<evidence type="ECO:0000256" key="2">
    <source>
        <dbReference type="ARBA" id="ARBA00004123"/>
    </source>
</evidence>
<feature type="domain" description="C2H2-type" evidence="14">
    <location>
        <begin position="438"/>
        <end position="465"/>
    </location>
</feature>
<name>A0A067R6Z2_ZOONE</name>
<dbReference type="SUPFAM" id="SSF57716">
    <property type="entry name" value="Glucocorticoid receptor-like (DNA-binding domain)"/>
    <property type="match status" value="1"/>
</dbReference>
<feature type="domain" description="C2H2-type" evidence="14">
    <location>
        <begin position="466"/>
        <end position="493"/>
    </location>
</feature>
<dbReference type="SUPFAM" id="SSF57667">
    <property type="entry name" value="beta-beta-alpha zinc fingers"/>
    <property type="match status" value="5"/>
</dbReference>
<feature type="domain" description="C2H2-type" evidence="14">
    <location>
        <begin position="410"/>
        <end position="437"/>
    </location>
</feature>
<keyword evidence="11" id="KW-0539">Nucleus</keyword>
<evidence type="ECO:0000259" key="14">
    <source>
        <dbReference type="PROSITE" id="PS50157"/>
    </source>
</evidence>
<dbReference type="PROSITE" id="PS50157">
    <property type="entry name" value="ZINC_FINGER_C2H2_2"/>
    <property type="match status" value="8"/>
</dbReference>
<evidence type="ECO:0000256" key="6">
    <source>
        <dbReference type="ARBA" id="ARBA00022771"/>
    </source>
</evidence>
<feature type="region of interest" description="Disordered" evidence="13">
    <location>
        <begin position="207"/>
        <end position="255"/>
    </location>
</feature>
<dbReference type="InterPro" id="IPR036236">
    <property type="entry name" value="Znf_C2H2_sf"/>
</dbReference>
<dbReference type="OMA" id="EICPENE"/>
<accession>A0A067R6Z2</accession>
<feature type="compositionally biased region" description="Basic and acidic residues" evidence="13">
    <location>
        <begin position="221"/>
        <end position="234"/>
    </location>
</feature>